<dbReference type="PROSITE" id="PS50928">
    <property type="entry name" value="ABC_TM1"/>
    <property type="match status" value="2"/>
</dbReference>
<comment type="subcellular location">
    <subcellularLocation>
        <location evidence="1">Cell inner membrane</location>
        <topology evidence="1">Multi-pass membrane protein</topology>
    </subcellularLocation>
    <subcellularLocation>
        <location evidence="8">Cell membrane</location>
        <topology evidence="8">Multi-pass membrane protein</topology>
    </subcellularLocation>
</comment>
<organism evidence="10 11">
    <name type="scientific">[Clostridium] clostridioforme 90A8</name>
    <dbReference type="NCBI Taxonomy" id="999408"/>
    <lineage>
        <taxon>Bacteria</taxon>
        <taxon>Bacillati</taxon>
        <taxon>Bacillota</taxon>
        <taxon>Clostridia</taxon>
        <taxon>Lachnospirales</taxon>
        <taxon>Lachnospiraceae</taxon>
        <taxon>Enterocloster</taxon>
    </lineage>
</organism>
<dbReference type="HOGENOM" id="CLU_021838_1_0_9"/>
<evidence type="ECO:0000256" key="3">
    <source>
        <dbReference type="ARBA" id="ARBA00022475"/>
    </source>
</evidence>
<evidence type="ECO:0000313" key="11">
    <source>
        <dbReference type="Proteomes" id="UP000013085"/>
    </source>
</evidence>
<evidence type="ECO:0000259" key="9">
    <source>
        <dbReference type="PROSITE" id="PS50928"/>
    </source>
</evidence>
<evidence type="ECO:0000256" key="8">
    <source>
        <dbReference type="RuleBase" id="RU363032"/>
    </source>
</evidence>
<dbReference type="EMBL" id="AGYR01000050">
    <property type="protein sequence ID" value="ENZ09564.1"/>
    <property type="molecule type" value="Genomic_DNA"/>
</dbReference>
<evidence type="ECO:0000256" key="6">
    <source>
        <dbReference type="ARBA" id="ARBA00022989"/>
    </source>
</evidence>
<feature type="transmembrane region" description="Helical" evidence="8">
    <location>
        <begin position="522"/>
        <end position="544"/>
    </location>
</feature>
<feature type="transmembrane region" description="Helical" evidence="8">
    <location>
        <begin position="144"/>
        <end position="166"/>
    </location>
</feature>
<dbReference type="CDD" id="cd06261">
    <property type="entry name" value="TM_PBP2"/>
    <property type="match status" value="2"/>
</dbReference>
<dbReference type="GO" id="GO:0005886">
    <property type="term" value="C:plasma membrane"/>
    <property type="evidence" value="ECO:0007669"/>
    <property type="project" value="UniProtKB-SubCell"/>
</dbReference>
<keyword evidence="7 8" id="KW-0472">Membrane</keyword>
<proteinExistence type="inferred from homology"/>
<dbReference type="GO" id="GO:0055085">
    <property type="term" value="P:transmembrane transport"/>
    <property type="evidence" value="ECO:0007669"/>
    <property type="project" value="InterPro"/>
</dbReference>
<keyword evidence="6 8" id="KW-1133">Transmembrane helix</keyword>
<protein>
    <submittedName>
        <fullName evidence="10">Fe3+ ABC transporter permease</fullName>
    </submittedName>
</protein>
<feature type="transmembrane region" description="Helical" evidence="8">
    <location>
        <begin position="480"/>
        <end position="502"/>
    </location>
</feature>
<feature type="transmembrane region" description="Helical" evidence="8">
    <location>
        <begin position="302"/>
        <end position="324"/>
    </location>
</feature>
<dbReference type="RefSeq" id="WP_002594144.1">
    <property type="nucleotide sequence ID" value="NZ_KB850984.1"/>
</dbReference>
<keyword evidence="2 8" id="KW-0813">Transport</keyword>
<gene>
    <name evidence="10" type="ORF">HMPREF1090_04390</name>
</gene>
<feature type="transmembrane region" description="Helical" evidence="8">
    <location>
        <begin position="416"/>
        <end position="432"/>
    </location>
</feature>
<dbReference type="AlphaFoldDB" id="A0A0E2HIN9"/>
<dbReference type="PANTHER" id="PTHR43357:SF3">
    <property type="entry name" value="FE(3+)-TRANSPORT SYSTEM PERMEASE PROTEIN FBPB 2"/>
    <property type="match status" value="1"/>
</dbReference>
<evidence type="ECO:0000256" key="7">
    <source>
        <dbReference type="ARBA" id="ARBA00023136"/>
    </source>
</evidence>
<feature type="transmembrane region" description="Helical" evidence="8">
    <location>
        <begin position="250"/>
        <end position="268"/>
    </location>
</feature>
<dbReference type="Pfam" id="PF00528">
    <property type="entry name" value="BPD_transp_1"/>
    <property type="match status" value="2"/>
</dbReference>
<feature type="transmembrane region" description="Helical" evidence="8">
    <location>
        <begin position="391"/>
        <end position="410"/>
    </location>
</feature>
<dbReference type="PANTHER" id="PTHR43357">
    <property type="entry name" value="INNER MEMBRANE ABC TRANSPORTER PERMEASE PROTEIN YDCV"/>
    <property type="match status" value="1"/>
</dbReference>
<dbReference type="PATRIC" id="fig|999408.3.peg.4710"/>
<feature type="domain" description="ABC transmembrane type-1" evidence="9">
    <location>
        <begin position="64"/>
        <end position="269"/>
    </location>
</feature>
<dbReference type="Proteomes" id="UP000013085">
    <property type="component" value="Unassembled WGS sequence"/>
</dbReference>
<dbReference type="SUPFAM" id="SSF161098">
    <property type="entry name" value="MetI-like"/>
    <property type="match status" value="2"/>
</dbReference>
<feature type="transmembrane region" description="Helical" evidence="8">
    <location>
        <begin position="195"/>
        <end position="216"/>
    </location>
</feature>
<keyword evidence="5 8" id="KW-0812">Transmembrane</keyword>
<dbReference type="InterPro" id="IPR000515">
    <property type="entry name" value="MetI-like"/>
</dbReference>
<feature type="transmembrane region" description="Helical" evidence="8">
    <location>
        <begin position="68"/>
        <end position="88"/>
    </location>
</feature>
<evidence type="ECO:0000256" key="1">
    <source>
        <dbReference type="ARBA" id="ARBA00004429"/>
    </source>
</evidence>
<sequence length="554" mass="60783">MRYAGEKKLNIWVAMALGILALFLLFVVYPLVLVLYKSVLSEDGNLSFAYFTKFFARKYYWSTLVNSFKVTIVSTLVAAVLGLAMAYVLRSVQIKGSKYLNILIVISYLSPPFIGAYAWIQLLGRNGFFTKILNSLFHIKLGGIYGFAGIVLVFSLQSFPLVYMYISGALKNLDNSLNEAAESLGCTAFQRVTRIIVPLVMPTMLASSLLVFMRVFSDFGTPMLIGEGYKTFPVLIYSQFMGEVSTDDHFAAALCVIVIGITLVLFFLQRYLGSRFTYSMTALKPMAAEKCTGTRNILSHMFVYAVVLIAILPQITVIVTSFLATGGGTVYTGGFSLENYRNTLFSKNNNTAIFNTYLFGICAIAIVVVFGILISYLTVRKRSFLTGILDTVTMFPYIIPGSVLGISFLYAFNSKPLLLSGTAIIIIISLSIRRMPYTIRSSTAIIGQISPSVEEAAISLGCTETKSFVKVTVPMMMSGVLSGAIMSWITLISELSSSIILYTSRTQTLTVAIYAEVIRSNFGNAAAYSTILTLTSILSLLVFFKVTGSNDISI</sequence>
<comment type="caution">
    <text evidence="10">The sequence shown here is derived from an EMBL/GenBank/DDBJ whole genome shotgun (WGS) entry which is preliminary data.</text>
</comment>
<evidence type="ECO:0000313" key="10">
    <source>
        <dbReference type="EMBL" id="ENZ09564.1"/>
    </source>
</evidence>
<keyword evidence="3" id="KW-1003">Cell membrane</keyword>
<evidence type="ECO:0000256" key="4">
    <source>
        <dbReference type="ARBA" id="ARBA00022519"/>
    </source>
</evidence>
<feature type="transmembrane region" description="Helical" evidence="8">
    <location>
        <begin position="100"/>
        <end position="124"/>
    </location>
</feature>
<evidence type="ECO:0000256" key="2">
    <source>
        <dbReference type="ARBA" id="ARBA00022448"/>
    </source>
</evidence>
<dbReference type="Gene3D" id="1.10.3720.10">
    <property type="entry name" value="MetI-like"/>
    <property type="match status" value="2"/>
</dbReference>
<accession>A0A0E2HIN9</accession>
<feature type="domain" description="ABC transmembrane type-1" evidence="9">
    <location>
        <begin position="353"/>
        <end position="543"/>
    </location>
</feature>
<comment type="similarity">
    <text evidence="8">Belongs to the binding-protein-dependent transport system permease family.</text>
</comment>
<keyword evidence="4" id="KW-0997">Cell inner membrane</keyword>
<feature type="transmembrane region" description="Helical" evidence="8">
    <location>
        <begin position="12"/>
        <end position="36"/>
    </location>
</feature>
<feature type="transmembrane region" description="Helical" evidence="8">
    <location>
        <begin position="357"/>
        <end position="379"/>
    </location>
</feature>
<reference evidence="10 11" key="1">
    <citation type="submission" date="2013-01" db="EMBL/GenBank/DDBJ databases">
        <title>The Genome Sequence of Clostridium clostridioforme 90A8.</title>
        <authorList>
            <consortium name="The Broad Institute Genome Sequencing Platform"/>
            <person name="Earl A."/>
            <person name="Ward D."/>
            <person name="Feldgarden M."/>
            <person name="Gevers D."/>
            <person name="Courvalin P."/>
            <person name="Lambert T."/>
            <person name="Walker B."/>
            <person name="Young S.K."/>
            <person name="Zeng Q."/>
            <person name="Gargeya S."/>
            <person name="Fitzgerald M."/>
            <person name="Haas B."/>
            <person name="Abouelleil A."/>
            <person name="Alvarado L."/>
            <person name="Arachchi H.M."/>
            <person name="Berlin A.M."/>
            <person name="Chapman S.B."/>
            <person name="Dewar J."/>
            <person name="Goldberg J."/>
            <person name="Griggs A."/>
            <person name="Gujja S."/>
            <person name="Hansen M."/>
            <person name="Howarth C."/>
            <person name="Imamovic A."/>
            <person name="Larimer J."/>
            <person name="McCowan C."/>
            <person name="Murphy C."/>
            <person name="Neiman D."/>
            <person name="Pearson M."/>
            <person name="Priest M."/>
            <person name="Roberts A."/>
            <person name="Saif S."/>
            <person name="Shea T."/>
            <person name="Sisk P."/>
            <person name="Sykes S."/>
            <person name="Wortman J."/>
            <person name="Nusbaum C."/>
            <person name="Birren B."/>
        </authorList>
    </citation>
    <scope>NUCLEOTIDE SEQUENCE [LARGE SCALE GENOMIC DNA]</scope>
    <source>
        <strain evidence="10 11">90A8</strain>
    </source>
</reference>
<name>A0A0E2HIN9_9FIRM</name>
<evidence type="ECO:0000256" key="5">
    <source>
        <dbReference type="ARBA" id="ARBA00022692"/>
    </source>
</evidence>
<dbReference type="InterPro" id="IPR035906">
    <property type="entry name" value="MetI-like_sf"/>
</dbReference>